<proteinExistence type="predicted"/>
<name>A0A1I7WKJ7_HETBA</name>
<sequence>MSTAECYVMYANLTALEICNRTFDAADEHFDASFPVNFVVTFKNRKLKGILKSLFILTL</sequence>
<organism evidence="1 2">
    <name type="scientific">Heterorhabditis bacteriophora</name>
    <name type="common">Entomopathogenic nematode worm</name>
    <dbReference type="NCBI Taxonomy" id="37862"/>
    <lineage>
        <taxon>Eukaryota</taxon>
        <taxon>Metazoa</taxon>
        <taxon>Ecdysozoa</taxon>
        <taxon>Nematoda</taxon>
        <taxon>Chromadorea</taxon>
        <taxon>Rhabditida</taxon>
        <taxon>Rhabditina</taxon>
        <taxon>Rhabditomorpha</taxon>
        <taxon>Strongyloidea</taxon>
        <taxon>Heterorhabditidae</taxon>
        <taxon>Heterorhabditis</taxon>
    </lineage>
</organism>
<protein>
    <submittedName>
        <fullName evidence="2">PAS domain-containing protein</fullName>
    </submittedName>
</protein>
<dbReference type="Proteomes" id="UP000095283">
    <property type="component" value="Unplaced"/>
</dbReference>
<dbReference type="WBParaSite" id="Hba_05487">
    <property type="protein sequence ID" value="Hba_05487"/>
    <property type="gene ID" value="Hba_05487"/>
</dbReference>
<reference evidence="2" key="1">
    <citation type="submission" date="2016-11" db="UniProtKB">
        <authorList>
            <consortium name="WormBaseParasite"/>
        </authorList>
    </citation>
    <scope>IDENTIFICATION</scope>
</reference>
<keyword evidence="1" id="KW-1185">Reference proteome</keyword>
<accession>A0A1I7WKJ7</accession>
<evidence type="ECO:0000313" key="1">
    <source>
        <dbReference type="Proteomes" id="UP000095283"/>
    </source>
</evidence>
<dbReference type="AlphaFoldDB" id="A0A1I7WKJ7"/>
<evidence type="ECO:0000313" key="2">
    <source>
        <dbReference type="WBParaSite" id="Hba_05487"/>
    </source>
</evidence>